<sequence length="206" mass="24432">MRNNYQDTKIILNKIVELKFKELISSDELAFLKNLLYKTIINEHRKLSQLQLDVEDFIHIVYITLIEVENKYDYKTNVPLSAYTNYLLKKRILDYAKFLRRKKRLATIQAINSNRGELVGSFMSALDRDVDDFSYNQFVGNLKNEEIKSVINAYLHSQANEIDKKIITMIYEGYTQKEIIQNLNITRKQFLICKENLKKYFISLIN</sequence>
<dbReference type="OrthoDB" id="389315at2"/>
<proteinExistence type="predicted"/>
<dbReference type="RefSeq" id="WP_094047975.1">
    <property type="nucleotide sequence ID" value="NZ_CP022535.1"/>
</dbReference>
<accession>A0A222EMR9</accession>
<dbReference type="EMBL" id="CP022535">
    <property type="protein sequence ID" value="ASP27806.1"/>
    <property type="molecule type" value="Genomic_DNA"/>
</dbReference>
<dbReference type="GO" id="GO:0006352">
    <property type="term" value="P:DNA-templated transcription initiation"/>
    <property type="evidence" value="ECO:0007669"/>
    <property type="project" value="InterPro"/>
</dbReference>
<dbReference type="KEGG" id="scou:SCORR_v1c00310"/>
<name>A0A222EMR9_9MOLU</name>
<dbReference type="InterPro" id="IPR013325">
    <property type="entry name" value="RNA_pol_sigma_r2"/>
</dbReference>
<keyword evidence="2" id="KW-1185">Reference proteome</keyword>
<evidence type="ECO:0000313" key="2">
    <source>
        <dbReference type="Proteomes" id="UP000203229"/>
    </source>
</evidence>
<gene>
    <name evidence="1" type="ORF">SCORR_v1c00310</name>
</gene>
<dbReference type="NCBIfam" id="TIGR02937">
    <property type="entry name" value="sigma70-ECF"/>
    <property type="match status" value="1"/>
</dbReference>
<dbReference type="AlphaFoldDB" id="A0A222EMR9"/>
<dbReference type="SUPFAM" id="SSF88946">
    <property type="entry name" value="Sigma2 domain of RNA polymerase sigma factors"/>
    <property type="match status" value="1"/>
</dbReference>
<dbReference type="GO" id="GO:0003700">
    <property type="term" value="F:DNA-binding transcription factor activity"/>
    <property type="evidence" value="ECO:0007669"/>
    <property type="project" value="InterPro"/>
</dbReference>
<reference evidence="1 2" key="1">
    <citation type="submission" date="2017-07" db="EMBL/GenBank/DDBJ databases">
        <title>Complete genome sequence of Spiroplasma corruscae EC-1 (DSM 19793).</title>
        <authorList>
            <person name="Tsai Y.-M."/>
            <person name="Lo W.-S."/>
            <person name="Kuo C.-H."/>
        </authorList>
    </citation>
    <scope>NUCLEOTIDE SEQUENCE [LARGE SCALE GENOMIC DNA]</scope>
    <source>
        <strain evidence="1 2">EC-1</strain>
    </source>
</reference>
<dbReference type="Gene3D" id="1.10.1740.10">
    <property type="match status" value="1"/>
</dbReference>
<organism evidence="1 2">
    <name type="scientific">Spiroplasma corruscae</name>
    <dbReference type="NCBI Taxonomy" id="216934"/>
    <lineage>
        <taxon>Bacteria</taxon>
        <taxon>Bacillati</taxon>
        <taxon>Mycoplasmatota</taxon>
        <taxon>Mollicutes</taxon>
        <taxon>Entomoplasmatales</taxon>
        <taxon>Spiroplasmataceae</taxon>
        <taxon>Spiroplasma</taxon>
    </lineage>
</organism>
<evidence type="ECO:0008006" key="3">
    <source>
        <dbReference type="Google" id="ProtNLM"/>
    </source>
</evidence>
<dbReference type="InterPro" id="IPR014284">
    <property type="entry name" value="RNA_pol_sigma-70_dom"/>
</dbReference>
<dbReference type="Proteomes" id="UP000203229">
    <property type="component" value="Chromosome"/>
</dbReference>
<evidence type="ECO:0000313" key="1">
    <source>
        <dbReference type="EMBL" id="ASP27806.1"/>
    </source>
</evidence>
<protein>
    <recommendedName>
        <fullName evidence="3">RNA polymerase sigma-70 region 2 domain-containing protein</fullName>
    </recommendedName>
</protein>